<accession>A0ABQ1MLL8</accession>
<dbReference type="PROSITE" id="PS50931">
    <property type="entry name" value="HTH_LYSR"/>
    <property type="match status" value="1"/>
</dbReference>
<comment type="caution">
    <text evidence="6">The sequence shown here is derived from an EMBL/GenBank/DDBJ whole genome shotgun (WGS) entry which is preliminary data.</text>
</comment>
<keyword evidence="3" id="KW-0238">DNA-binding</keyword>
<dbReference type="PRINTS" id="PR00039">
    <property type="entry name" value="HTHLYSR"/>
</dbReference>
<protein>
    <submittedName>
        <fullName evidence="6">LysR family transcriptional regulator</fullName>
    </submittedName>
</protein>
<gene>
    <name evidence="6" type="ORF">GCM10011400_31540</name>
</gene>
<name>A0ABQ1MLL8_9BURK</name>
<dbReference type="CDD" id="cd08445">
    <property type="entry name" value="PBP2_BenM_CatM_CatR"/>
    <property type="match status" value="1"/>
</dbReference>
<comment type="similarity">
    <text evidence="1">Belongs to the LysR transcriptional regulatory family.</text>
</comment>
<dbReference type="PANTHER" id="PTHR30346">
    <property type="entry name" value="TRANSCRIPTIONAL DUAL REGULATOR HCAR-RELATED"/>
    <property type="match status" value="1"/>
</dbReference>
<keyword evidence="7" id="KW-1185">Reference proteome</keyword>
<dbReference type="Pfam" id="PF03466">
    <property type="entry name" value="LysR_substrate"/>
    <property type="match status" value="1"/>
</dbReference>
<evidence type="ECO:0000256" key="4">
    <source>
        <dbReference type="ARBA" id="ARBA00023163"/>
    </source>
</evidence>
<dbReference type="SUPFAM" id="SSF46785">
    <property type="entry name" value="Winged helix' DNA-binding domain"/>
    <property type="match status" value="1"/>
</dbReference>
<dbReference type="Proteomes" id="UP000602004">
    <property type="component" value="Unassembled WGS sequence"/>
</dbReference>
<dbReference type="Gene3D" id="1.10.10.10">
    <property type="entry name" value="Winged helix-like DNA-binding domain superfamily/Winged helix DNA-binding domain"/>
    <property type="match status" value="1"/>
</dbReference>
<evidence type="ECO:0000313" key="6">
    <source>
        <dbReference type="EMBL" id="GGC42325.1"/>
    </source>
</evidence>
<evidence type="ECO:0000256" key="3">
    <source>
        <dbReference type="ARBA" id="ARBA00023125"/>
    </source>
</evidence>
<dbReference type="InterPro" id="IPR005119">
    <property type="entry name" value="LysR_subst-bd"/>
</dbReference>
<dbReference type="RefSeq" id="WP_115778243.1">
    <property type="nucleotide sequence ID" value="NZ_BMHL01000004.1"/>
</dbReference>
<evidence type="ECO:0000259" key="5">
    <source>
        <dbReference type="PROSITE" id="PS50931"/>
    </source>
</evidence>
<keyword evidence="2" id="KW-0805">Transcription regulation</keyword>
<proteinExistence type="inferred from homology"/>
<evidence type="ECO:0000256" key="1">
    <source>
        <dbReference type="ARBA" id="ARBA00009437"/>
    </source>
</evidence>
<dbReference type="InterPro" id="IPR036390">
    <property type="entry name" value="WH_DNA-bd_sf"/>
</dbReference>
<evidence type="ECO:0000313" key="7">
    <source>
        <dbReference type="Proteomes" id="UP000602004"/>
    </source>
</evidence>
<dbReference type="SUPFAM" id="SSF53850">
    <property type="entry name" value="Periplasmic binding protein-like II"/>
    <property type="match status" value="1"/>
</dbReference>
<dbReference type="Gene3D" id="3.40.190.10">
    <property type="entry name" value="Periplasmic binding protein-like II"/>
    <property type="match status" value="2"/>
</dbReference>
<keyword evidence="4" id="KW-0804">Transcription</keyword>
<dbReference type="Pfam" id="PF00126">
    <property type="entry name" value="HTH_1"/>
    <property type="match status" value="1"/>
</dbReference>
<reference evidence="7" key="1">
    <citation type="journal article" date="2019" name="Int. J. Syst. Evol. Microbiol.">
        <title>The Global Catalogue of Microorganisms (GCM) 10K type strain sequencing project: providing services to taxonomists for standard genome sequencing and annotation.</title>
        <authorList>
            <consortium name="The Broad Institute Genomics Platform"/>
            <consortium name="The Broad Institute Genome Sequencing Center for Infectious Disease"/>
            <person name="Wu L."/>
            <person name="Ma J."/>
        </authorList>
    </citation>
    <scope>NUCLEOTIDE SEQUENCE [LARGE SCALE GENOMIC DNA]</scope>
    <source>
        <strain evidence="7">CGMCC 1.15103</strain>
    </source>
</reference>
<evidence type="ECO:0000256" key="2">
    <source>
        <dbReference type="ARBA" id="ARBA00023015"/>
    </source>
</evidence>
<organism evidence="6 7">
    <name type="scientific">Paraburkholderia caffeinilytica</name>
    <dbReference type="NCBI Taxonomy" id="1761016"/>
    <lineage>
        <taxon>Bacteria</taxon>
        <taxon>Pseudomonadati</taxon>
        <taxon>Pseudomonadota</taxon>
        <taxon>Betaproteobacteria</taxon>
        <taxon>Burkholderiales</taxon>
        <taxon>Burkholderiaceae</taxon>
        <taxon>Paraburkholderia</taxon>
    </lineage>
</organism>
<dbReference type="InterPro" id="IPR036388">
    <property type="entry name" value="WH-like_DNA-bd_sf"/>
</dbReference>
<sequence>MELRHLRYFVAVAEERNFTRAAQRLNMAQPPLSRQIQQLEELLGVQLFQRDSRPLQLTETGKFFYAHAVQLLAQTAELESMTKRVGNIERSLSIGFVGSTLYGMLPKIIRRFRDENATVELSLHEMSTMDQIRALKDGQIDVGFGRIRHEDPNIRRVTLREEKMIVALPEGHSLSRVKPVLALSDLVNETLIIFPKAPRPSYADQVLSAFQDRALKPRRIYEVRELQIALGLVAAGEGISVVPSSVYGLKRDDVSYKELDDPTLVSPIIMSMRALDESRDLREMLELVYRLYEEEKIPYVPRTEWGR</sequence>
<dbReference type="InterPro" id="IPR000847">
    <property type="entry name" value="LysR_HTH_N"/>
</dbReference>
<dbReference type="EMBL" id="BMHL01000004">
    <property type="protein sequence ID" value="GGC42325.1"/>
    <property type="molecule type" value="Genomic_DNA"/>
</dbReference>
<feature type="domain" description="HTH lysR-type" evidence="5">
    <location>
        <begin position="1"/>
        <end position="58"/>
    </location>
</feature>
<dbReference type="PANTHER" id="PTHR30346:SF17">
    <property type="entry name" value="LYSR FAMILY TRANSCRIPTIONAL REGULATOR"/>
    <property type="match status" value="1"/>
</dbReference>